<dbReference type="InterPro" id="IPR002797">
    <property type="entry name" value="Polysacc_synth"/>
</dbReference>
<name>A0A6N6MJ31_9HYPH</name>
<keyword evidence="2" id="KW-1003">Cell membrane</keyword>
<evidence type="ECO:0000256" key="6">
    <source>
        <dbReference type="SAM" id="Phobius"/>
    </source>
</evidence>
<evidence type="ECO:0000256" key="2">
    <source>
        <dbReference type="ARBA" id="ARBA00022475"/>
    </source>
</evidence>
<gene>
    <name evidence="8" type="ORF">F6X51_25020</name>
</gene>
<dbReference type="Proteomes" id="UP000441523">
    <property type="component" value="Unassembled WGS sequence"/>
</dbReference>
<sequence length="511" mass="52417">MAQRVARNSLLSAIASGATMLASAGTMIIAARTLGVEGTGIVTLSLWLVTMAVTIAGLGLPTTVTRYVAEAGDAARQRALARRFFRPTLGAALCLLALAGSAAAALATGRVDVIWSALAPETLGARIEIWLILGLTGAAQILGQYHLGVLRGQQDFRAIAALTLAGFGVQMVATLVGALAFGIAGALAGCALGALPAALAAARAALDPRGRAEPPSDALVTRMRRFALYTWAGSVMSAFVWARIEIYFLQRSEGYEAVGLFTAGLTLASLATQGPLLLTGALLPHFANAHARGAGDRVREAYASATRLIAFLVFPAGLGLAAIMPVVMPLVFGESFRPAVPVASLLVAVAAIGATSAVGTHLVNALERSDFVFYSSLCGAVLALTAGFTLVPAFGLIGAGAARALIQLAMVGAGLWFITRRLGCPAPFRDLGKLFVAASLAALAARSCLHLIPGPLALLAALPAAALVYGICVRRLHALTAADRDRLRGALSLLPGPLGLCGRPVLLLIRN</sequence>
<evidence type="ECO:0000313" key="8">
    <source>
        <dbReference type="EMBL" id="KAB1069573.1"/>
    </source>
</evidence>
<dbReference type="AlphaFoldDB" id="A0A6N6MJ31"/>
<evidence type="ECO:0000256" key="7">
    <source>
        <dbReference type="SAM" id="SignalP"/>
    </source>
</evidence>
<feature type="transmembrane region" description="Helical" evidence="6">
    <location>
        <begin position="129"/>
        <end position="147"/>
    </location>
</feature>
<evidence type="ECO:0000256" key="5">
    <source>
        <dbReference type="ARBA" id="ARBA00023136"/>
    </source>
</evidence>
<feature type="transmembrane region" description="Helical" evidence="6">
    <location>
        <begin position="159"/>
        <end position="180"/>
    </location>
</feature>
<organism evidence="8 9">
    <name type="scientific">Methylobacterium planeticum</name>
    <dbReference type="NCBI Taxonomy" id="2615211"/>
    <lineage>
        <taxon>Bacteria</taxon>
        <taxon>Pseudomonadati</taxon>
        <taxon>Pseudomonadota</taxon>
        <taxon>Alphaproteobacteria</taxon>
        <taxon>Hyphomicrobiales</taxon>
        <taxon>Methylobacteriaceae</taxon>
        <taxon>Methylobacterium</taxon>
    </lineage>
</organism>
<feature type="signal peptide" evidence="7">
    <location>
        <begin position="1"/>
        <end position="24"/>
    </location>
</feature>
<evidence type="ECO:0000256" key="3">
    <source>
        <dbReference type="ARBA" id="ARBA00022692"/>
    </source>
</evidence>
<dbReference type="RefSeq" id="WP_150966587.1">
    <property type="nucleotide sequence ID" value="NZ_VZZJ01000037.1"/>
</dbReference>
<keyword evidence="5 6" id="KW-0472">Membrane</keyword>
<keyword evidence="7" id="KW-0732">Signal</keyword>
<comment type="subcellular location">
    <subcellularLocation>
        <location evidence="1">Cell membrane</location>
        <topology evidence="1">Multi-pass membrane protein</topology>
    </subcellularLocation>
</comment>
<reference evidence="8 9" key="1">
    <citation type="submission" date="2019-09" db="EMBL/GenBank/DDBJ databases">
        <title>YIM 132548 draft genome.</title>
        <authorList>
            <person name="Jiang L."/>
        </authorList>
    </citation>
    <scope>NUCLEOTIDE SEQUENCE [LARGE SCALE GENOMIC DNA]</scope>
    <source>
        <strain evidence="8 9">YIM 132548</strain>
    </source>
</reference>
<evidence type="ECO:0000313" key="9">
    <source>
        <dbReference type="Proteomes" id="UP000441523"/>
    </source>
</evidence>
<comment type="caution">
    <text evidence="8">The sequence shown here is derived from an EMBL/GenBank/DDBJ whole genome shotgun (WGS) entry which is preliminary data.</text>
</comment>
<accession>A0A6N6MJ31</accession>
<dbReference type="InterPro" id="IPR050833">
    <property type="entry name" value="Poly_Biosynth_Transport"/>
</dbReference>
<feature type="transmembrane region" description="Helical" evidence="6">
    <location>
        <begin position="308"/>
        <end position="332"/>
    </location>
</feature>
<keyword evidence="3 6" id="KW-0812">Transmembrane</keyword>
<dbReference type="Pfam" id="PF01943">
    <property type="entry name" value="Polysacc_synt"/>
    <property type="match status" value="1"/>
</dbReference>
<feature type="transmembrane region" description="Helical" evidence="6">
    <location>
        <begin position="371"/>
        <end position="394"/>
    </location>
</feature>
<dbReference type="EMBL" id="VZZJ01000037">
    <property type="protein sequence ID" value="KAB1069573.1"/>
    <property type="molecule type" value="Genomic_DNA"/>
</dbReference>
<evidence type="ECO:0000256" key="4">
    <source>
        <dbReference type="ARBA" id="ARBA00022989"/>
    </source>
</evidence>
<keyword evidence="9" id="KW-1185">Reference proteome</keyword>
<evidence type="ECO:0000256" key="1">
    <source>
        <dbReference type="ARBA" id="ARBA00004651"/>
    </source>
</evidence>
<feature type="transmembrane region" description="Helical" evidence="6">
    <location>
        <begin position="226"/>
        <end position="244"/>
    </location>
</feature>
<feature type="transmembrane region" description="Helical" evidence="6">
    <location>
        <begin position="431"/>
        <end position="452"/>
    </location>
</feature>
<feature type="transmembrane region" description="Helical" evidence="6">
    <location>
        <begin position="46"/>
        <end position="69"/>
    </location>
</feature>
<keyword evidence="4 6" id="KW-1133">Transmembrane helix</keyword>
<feature type="transmembrane region" description="Helical" evidence="6">
    <location>
        <begin position="89"/>
        <end position="109"/>
    </location>
</feature>
<feature type="transmembrane region" description="Helical" evidence="6">
    <location>
        <begin position="458"/>
        <end position="477"/>
    </location>
</feature>
<feature type="chain" id="PRO_5026927356" evidence="7">
    <location>
        <begin position="25"/>
        <end position="511"/>
    </location>
</feature>
<feature type="transmembrane region" description="Helical" evidence="6">
    <location>
        <begin position="264"/>
        <end position="287"/>
    </location>
</feature>
<dbReference type="PANTHER" id="PTHR30250:SF11">
    <property type="entry name" value="O-ANTIGEN TRANSPORTER-RELATED"/>
    <property type="match status" value="1"/>
</dbReference>
<dbReference type="GO" id="GO:0005886">
    <property type="term" value="C:plasma membrane"/>
    <property type="evidence" value="ECO:0007669"/>
    <property type="project" value="UniProtKB-SubCell"/>
</dbReference>
<feature type="transmembrane region" description="Helical" evidence="6">
    <location>
        <begin position="338"/>
        <end position="359"/>
    </location>
</feature>
<proteinExistence type="predicted"/>
<feature type="transmembrane region" description="Helical" evidence="6">
    <location>
        <begin position="186"/>
        <end position="206"/>
    </location>
</feature>
<dbReference type="PANTHER" id="PTHR30250">
    <property type="entry name" value="PST FAMILY PREDICTED COLANIC ACID TRANSPORTER"/>
    <property type="match status" value="1"/>
</dbReference>
<feature type="transmembrane region" description="Helical" evidence="6">
    <location>
        <begin position="400"/>
        <end position="419"/>
    </location>
</feature>
<protein>
    <submittedName>
        <fullName evidence="8">Lipopolysaccharide biosynthesis protein</fullName>
    </submittedName>
</protein>